<evidence type="ECO:0000313" key="3">
    <source>
        <dbReference type="WBParaSite" id="TMUE_1000002771.1"/>
    </source>
</evidence>
<reference evidence="1" key="2">
    <citation type="submission" date="2014-03" db="EMBL/GenBank/DDBJ databases">
        <title>The whipworm genome and dual-species transcriptomics of an intimate host-pathogen interaction.</title>
        <authorList>
            <person name="Foth B.J."/>
            <person name="Tsai I.J."/>
            <person name="Reid A.J."/>
            <person name="Bancroft A.J."/>
            <person name="Nichol S."/>
            <person name="Tracey A."/>
            <person name="Holroyd N."/>
            <person name="Cotton J.A."/>
            <person name="Stanley E.J."/>
            <person name="Zarowiecki M."/>
            <person name="Liu J.Z."/>
            <person name="Huckvale T."/>
            <person name="Cooper P.J."/>
            <person name="Grencis R.K."/>
            <person name="Berriman M."/>
        </authorList>
    </citation>
    <scope>NUCLEOTIDE SEQUENCE [LARGE SCALE GENOMIC DNA]</scope>
    <source>
        <strain evidence="1">Edinburgh</strain>
    </source>
</reference>
<organism evidence="1 3">
    <name type="scientific">Trichuris muris</name>
    <name type="common">Mouse whipworm</name>
    <dbReference type="NCBI Taxonomy" id="70415"/>
    <lineage>
        <taxon>Eukaryota</taxon>
        <taxon>Metazoa</taxon>
        <taxon>Ecdysozoa</taxon>
        <taxon>Nematoda</taxon>
        <taxon>Enoplea</taxon>
        <taxon>Dorylaimia</taxon>
        <taxon>Trichinellida</taxon>
        <taxon>Trichuridae</taxon>
        <taxon>Trichuris</taxon>
    </lineage>
</organism>
<sequence length="107" mass="12161">MNHIFLSLEPQFLERIALSVCTWTTVSGLSLSSYLHPVWSIMLADLLLYSTDLKVLDEPRCRIVGTTILITDSKGGMYLDKRCRVFLSIMPARGFVDYGRRSTIAFQ</sequence>
<reference evidence="2 3" key="3">
    <citation type="submission" date="2019-12" db="UniProtKB">
        <authorList>
            <consortium name="WormBaseParasite"/>
        </authorList>
    </citation>
    <scope>IDENTIFICATION</scope>
</reference>
<dbReference type="WBParaSite" id="TMUE_1000002771.1">
    <property type="protein sequence ID" value="TMUE_1000002771.1"/>
    <property type="gene ID" value="WBGene00298478"/>
</dbReference>
<dbReference type="WBParaSite" id="TMUE_0000001109.1">
    <property type="protein sequence ID" value="TMUE_0000001109.1"/>
    <property type="gene ID" value="WBGene00297022"/>
</dbReference>
<evidence type="ECO:0000313" key="1">
    <source>
        <dbReference type="Proteomes" id="UP000046395"/>
    </source>
</evidence>
<name>A0A5S6Q657_TRIMR</name>
<dbReference type="Proteomes" id="UP000046395">
    <property type="component" value="Unassembled WGS sequence"/>
</dbReference>
<evidence type="ECO:0000313" key="2">
    <source>
        <dbReference type="WBParaSite" id="TMUE_0000001109.1"/>
    </source>
</evidence>
<keyword evidence="1" id="KW-1185">Reference proteome</keyword>
<protein>
    <submittedName>
        <fullName evidence="2 3">HotDog ACOT-type domain-containing protein</fullName>
    </submittedName>
</protein>
<dbReference type="AlphaFoldDB" id="A0A5S6Q657"/>
<proteinExistence type="predicted"/>
<accession>A0A5S6Q657</accession>
<reference evidence="1" key="1">
    <citation type="submission" date="2013-11" db="EMBL/GenBank/DDBJ databases">
        <authorList>
            <person name="Aslett M."/>
        </authorList>
    </citation>
    <scope>NUCLEOTIDE SEQUENCE [LARGE SCALE GENOMIC DNA]</scope>
    <source>
        <strain evidence="1">Edinburgh</strain>
    </source>
</reference>